<reference evidence="5" key="1">
    <citation type="journal article" date="2023" name="IScience">
        <title>Live-bearing cockroach genome reveals convergent evolutionary mechanisms linked to viviparity in insects and beyond.</title>
        <authorList>
            <person name="Fouks B."/>
            <person name="Harrison M.C."/>
            <person name="Mikhailova A.A."/>
            <person name="Marchal E."/>
            <person name="English S."/>
            <person name="Carruthers M."/>
            <person name="Jennings E.C."/>
            <person name="Chiamaka E.L."/>
            <person name="Frigard R.A."/>
            <person name="Pippel M."/>
            <person name="Attardo G.M."/>
            <person name="Benoit J.B."/>
            <person name="Bornberg-Bauer E."/>
            <person name="Tobe S.S."/>
        </authorList>
    </citation>
    <scope>NUCLEOTIDE SEQUENCE</scope>
    <source>
        <strain evidence="5">Stay&amp;Tobe</strain>
    </source>
</reference>
<evidence type="ECO:0000256" key="2">
    <source>
        <dbReference type="ARBA" id="ARBA00023043"/>
    </source>
</evidence>
<dbReference type="GO" id="GO:0010468">
    <property type="term" value="P:regulation of gene expression"/>
    <property type="evidence" value="ECO:0007669"/>
    <property type="project" value="TreeGrafter"/>
</dbReference>
<feature type="compositionally biased region" description="Low complexity" evidence="4">
    <location>
        <begin position="1374"/>
        <end position="1384"/>
    </location>
</feature>
<feature type="compositionally biased region" description="Basic residues" evidence="4">
    <location>
        <begin position="631"/>
        <end position="645"/>
    </location>
</feature>
<feature type="repeat" description="ANK" evidence="3">
    <location>
        <begin position="98"/>
        <end position="130"/>
    </location>
</feature>
<feature type="region of interest" description="Disordered" evidence="4">
    <location>
        <begin position="1355"/>
        <end position="1392"/>
    </location>
</feature>
<evidence type="ECO:0000256" key="1">
    <source>
        <dbReference type="ARBA" id="ARBA00022737"/>
    </source>
</evidence>
<proteinExistence type="predicted"/>
<feature type="repeat" description="ANK" evidence="3">
    <location>
        <begin position="376"/>
        <end position="408"/>
    </location>
</feature>
<feature type="region of interest" description="Disordered" evidence="4">
    <location>
        <begin position="481"/>
        <end position="504"/>
    </location>
</feature>
<dbReference type="InterPro" id="IPR002110">
    <property type="entry name" value="Ankyrin_rpt"/>
</dbReference>
<dbReference type="PROSITE" id="PS50297">
    <property type="entry name" value="ANK_REP_REGION"/>
    <property type="match status" value="6"/>
</dbReference>
<feature type="region of interest" description="Disordered" evidence="4">
    <location>
        <begin position="563"/>
        <end position="830"/>
    </location>
</feature>
<feature type="compositionally biased region" description="Basic and acidic residues" evidence="4">
    <location>
        <begin position="1057"/>
        <end position="1089"/>
    </location>
</feature>
<feature type="compositionally biased region" description="Low complexity" evidence="4">
    <location>
        <begin position="720"/>
        <end position="729"/>
    </location>
</feature>
<dbReference type="PROSITE" id="PS50088">
    <property type="entry name" value="ANK_REPEAT"/>
    <property type="match status" value="9"/>
</dbReference>
<feature type="compositionally biased region" description="Basic residues" evidence="4">
    <location>
        <begin position="603"/>
        <end position="612"/>
    </location>
</feature>
<feature type="compositionally biased region" description="Basic and acidic residues" evidence="4">
    <location>
        <begin position="776"/>
        <end position="789"/>
    </location>
</feature>
<feature type="compositionally biased region" description="Basic and acidic residues" evidence="4">
    <location>
        <begin position="733"/>
        <end position="767"/>
    </location>
</feature>
<evidence type="ECO:0000313" key="5">
    <source>
        <dbReference type="EMBL" id="KAJ9574723.1"/>
    </source>
</evidence>
<dbReference type="Proteomes" id="UP001233999">
    <property type="component" value="Unassembled WGS sequence"/>
</dbReference>
<feature type="compositionally biased region" description="Basic and acidic residues" evidence="4">
    <location>
        <begin position="870"/>
        <end position="933"/>
    </location>
</feature>
<name>A0AAD8E2D4_DIPPU</name>
<feature type="compositionally biased region" description="Basic and acidic residues" evidence="4">
    <location>
        <begin position="1098"/>
        <end position="1108"/>
    </location>
</feature>
<dbReference type="InterPro" id="IPR036770">
    <property type="entry name" value="Ankyrin_rpt-contain_sf"/>
</dbReference>
<feature type="repeat" description="ANK" evidence="3">
    <location>
        <begin position="164"/>
        <end position="208"/>
    </location>
</feature>
<feature type="repeat" description="ANK" evidence="3">
    <location>
        <begin position="276"/>
        <end position="308"/>
    </location>
</feature>
<dbReference type="EMBL" id="JASPKZ010010265">
    <property type="protein sequence ID" value="KAJ9574723.1"/>
    <property type="molecule type" value="Genomic_DNA"/>
</dbReference>
<feature type="region of interest" description="Disordered" evidence="4">
    <location>
        <begin position="855"/>
        <end position="1195"/>
    </location>
</feature>
<dbReference type="Gene3D" id="1.25.40.20">
    <property type="entry name" value="Ankyrin repeat-containing domain"/>
    <property type="match status" value="3"/>
</dbReference>
<organism evidence="5 6">
    <name type="scientific">Diploptera punctata</name>
    <name type="common">Pacific beetle cockroach</name>
    <dbReference type="NCBI Taxonomy" id="6984"/>
    <lineage>
        <taxon>Eukaryota</taxon>
        <taxon>Metazoa</taxon>
        <taxon>Ecdysozoa</taxon>
        <taxon>Arthropoda</taxon>
        <taxon>Hexapoda</taxon>
        <taxon>Insecta</taxon>
        <taxon>Pterygota</taxon>
        <taxon>Neoptera</taxon>
        <taxon>Polyneoptera</taxon>
        <taxon>Dictyoptera</taxon>
        <taxon>Blattodea</taxon>
        <taxon>Blaberoidea</taxon>
        <taxon>Blaberidae</taxon>
        <taxon>Diplopterinae</taxon>
        <taxon>Diploptera</taxon>
    </lineage>
</organism>
<sequence length="1461" mass="165063">EGQNAVMTSVVTELPVSYDPPSSPMNSIGEGATPLMYACQQAREQEVSRILSKKPSAVRERDRTMKTALHYCAENASIACADIIIAAAPDLVDVRDEDGYTPLHLAVIAGNRQLIKFLLAKNADVNCLDYERHSVVHWATVCGEVEALELVLDAGANPSTPDIHGGYPIHYAAQMCGPNSEMGNDVRFGLAVLRKLLGRGVDVNVRDKDGRQPILWAASAGSADAILALVNAGANVEADDKDGLTALHCAASRGHTDCLETLVTLCGAEVDVIDSNGCTALFYSVTLGHADSTQLLLSFGAEPNRQDRKGRTPAHCGAAKGQLETLRILGVHGANLWVRNVRGDYPLHEAVVSGRKDLVRWLLNQRPDAVNSPNNDGRCPLHIAAINNNVEMCKILLDGQALLNPVMRTSKGHLMTPIDAALHRGNRGCAKYLQLHGGVPASKLTDKAAKIRGSNQRFPPKRGAISETQSEYTTPEFAATLSLPGGHTSLGASPLGDQETARRMDSRTLQVRLNDDVAIRHVERIEAPVICTHRRYDDESSGEERMRRRRRRRRREHYVTDIEEDSRRRRRGRRSDSTDSEVRKRRRKRHDEEEYSDSGSERRTRRRWRGRRHSSDELEESGISRDSNWIRNKKRRSEKIKRRSKSKDVSDEGSDVEYIRVRRTVKSKKTKRKTVTDEEEEEEETQIEEDSEEETEEEEDIEDEIEDNIEEVTTKKTTSKSETSTAISKSKVKSNDTEKSKSNEEQKIVTKEPRKSIKKEVSTEKDKKKQKSTGSRKAEIEQKETEKSKSRSKINKKTYTKEKSTLKKTVEEKNKDGVTKSTKKTVKKGMKKIETGETPVLLDKLIEQVTVEEKSIDGEDDVTQTVVTAEVHHQEDDVKMEDQEKEGSSETKTAEESSKEETENPSEEKKEADDKGVQTKPEEAEMESERGLEEEKDNDAVESTTKKEEMSHESQQSDMHQEEGENAKLEDGETSKPEEETNESKPEDEKEITKSREEEEDIDKEETENKENYEGKEVTEIHEDKTEDEKDQFKVEQEENGEKPETEKENEDFEEEKVDKIEANTEENEVKTEDQIMEESKTKEENYEEKPEEEEERSVEKSEEKPVLEGEGEGEADSQTDDKARSEQVEGPPTDDEAQELEHDNSGFEPSPRRDKSSTTSSKQQARSARGVSRGGRGRGRIPRPCRTDDEQPLTTVSVTQAVQNSMRKYHLERRIFQELLELKRLQIRAGRANEQVLVKRLVDDYHKAGLTVGMRQYDGVYTFRNFEKYLYDQLRLLQSSDRRLIPRLKSSDDLEKLTAALKRARFNSAYMDDVPDNPILCTHGTHRCHHAAHAYTGVPCAAYITKLNHHHAPKSGVPRTAGQARGFLPRIDSSSSTRAQSSSKVPHPLRYVDPARPVTLELSHGSDKQVISLPTERLDRNKRYYVTFTIKGGSKEEQKSEGQANEEDQKELRHRHAKSL</sequence>
<feature type="compositionally biased region" description="Acidic residues" evidence="4">
    <location>
        <begin position="677"/>
        <end position="710"/>
    </location>
</feature>
<feature type="repeat" description="ANK" evidence="3">
    <location>
        <begin position="242"/>
        <end position="275"/>
    </location>
</feature>
<feature type="repeat" description="ANK" evidence="3">
    <location>
        <begin position="209"/>
        <end position="241"/>
    </location>
</feature>
<feature type="region of interest" description="Disordered" evidence="4">
    <location>
        <begin position="1431"/>
        <end position="1461"/>
    </location>
</feature>
<keyword evidence="2 3" id="KW-0040">ANK repeat</keyword>
<dbReference type="SMART" id="SM00248">
    <property type="entry name" value="ANK"/>
    <property type="match status" value="12"/>
</dbReference>
<feature type="compositionally biased region" description="Basic and acidic residues" evidence="4">
    <location>
        <begin position="959"/>
        <end position="997"/>
    </location>
</feature>
<feature type="repeat" description="ANK" evidence="3">
    <location>
        <begin position="131"/>
        <end position="163"/>
    </location>
</feature>
<comment type="caution">
    <text evidence="5">The sequence shown here is derived from an EMBL/GenBank/DDBJ whole genome shotgun (WGS) entry which is preliminary data.</text>
</comment>
<gene>
    <name evidence="5" type="ORF">L9F63_008093</name>
</gene>
<dbReference type="PANTHER" id="PTHR24124:SF14">
    <property type="entry name" value="CHROMOSOME UNDETERMINED SCAFFOLD_25, WHOLE GENOME SHOTGUN SEQUENCE"/>
    <property type="match status" value="1"/>
</dbReference>
<protein>
    <submittedName>
        <fullName evidence="5">Uncharacterized protein</fullName>
    </submittedName>
</protein>
<feature type="compositionally biased region" description="Basic and acidic residues" evidence="4">
    <location>
        <begin position="535"/>
        <end position="546"/>
    </location>
</feature>
<evidence type="ECO:0000256" key="3">
    <source>
        <dbReference type="PROSITE-ProRule" id="PRU00023"/>
    </source>
</evidence>
<feature type="compositionally biased region" description="Basic residues" evidence="4">
    <location>
        <begin position="821"/>
        <end position="830"/>
    </location>
</feature>
<feature type="compositionally biased region" description="Basic residues" evidence="4">
    <location>
        <begin position="661"/>
        <end position="673"/>
    </location>
</feature>
<dbReference type="SUPFAM" id="SSF48403">
    <property type="entry name" value="Ankyrin repeat"/>
    <property type="match status" value="1"/>
</dbReference>
<dbReference type="Pfam" id="PF12796">
    <property type="entry name" value="Ank_2"/>
    <property type="match status" value="4"/>
</dbReference>
<reference evidence="5" key="2">
    <citation type="submission" date="2023-05" db="EMBL/GenBank/DDBJ databases">
        <authorList>
            <person name="Fouks B."/>
        </authorList>
    </citation>
    <scope>NUCLEOTIDE SEQUENCE</scope>
    <source>
        <strain evidence="5">Stay&amp;Tobe</strain>
        <tissue evidence="5">Testes</tissue>
    </source>
</reference>
<dbReference type="PANTHER" id="PTHR24124">
    <property type="entry name" value="ANKYRIN REPEAT FAMILY A"/>
    <property type="match status" value="1"/>
</dbReference>
<accession>A0AAD8E2D4</accession>
<feature type="compositionally biased region" description="Basic and acidic residues" evidence="4">
    <location>
        <begin position="799"/>
        <end position="818"/>
    </location>
</feature>
<feature type="compositionally biased region" description="Acidic residues" evidence="4">
    <location>
        <begin position="1110"/>
        <end position="1119"/>
    </location>
</feature>
<keyword evidence="1" id="KW-0677">Repeat</keyword>
<dbReference type="GO" id="GO:0005634">
    <property type="term" value="C:nucleus"/>
    <property type="evidence" value="ECO:0007669"/>
    <property type="project" value="TreeGrafter"/>
</dbReference>
<dbReference type="Pfam" id="PF13637">
    <property type="entry name" value="Ank_4"/>
    <property type="match status" value="1"/>
</dbReference>
<evidence type="ECO:0000313" key="6">
    <source>
        <dbReference type="Proteomes" id="UP001233999"/>
    </source>
</evidence>
<keyword evidence="6" id="KW-1185">Reference proteome</keyword>
<feature type="compositionally biased region" description="Basic and acidic residues" evidence="4">
    <location>
        <begin position="1140"/>
        <end position="1157"/>
    </location>
</feature>
<feature type="compositionally biased region" description="Basic and acidic residues" evidence="4">
    <location>
        <begin position="1007"/>
        <end position="1047"/>
    </location>
</feature>
<feature type="repeat" description="ANK" evidence="3">
    <location>
        <begin position="309"/>
        <end position="341"/>
    </location>
</feature>
<feature type="non-terminal residue" evidence="5">
    <location>
        <position position="1461"/>
    </location>
</feature>
<evidence type="ECO:0000256" key="4">
    <source>
        <dbReference type="SAM" id="MobiDB-lite"/>
    </source>
</evidence>
<feature type="region of interest" description="Disordered" evidence="4">
    <location>
        <begin position="535"/>
        <end position="554"/>
    </location>
</feature>
<feature type="repeat" description="ANK" evidence="3">
    <location>
        <begin position="342"/>
        <end position="374"/>
    </location>
</feature>